<proteinExistence type="predicted"/>
<evidence type="ECO:0000313" key="3">
    <source>
        <dbReference type="EMBL" id="SDW51572.1"/>
    </source>
</evidence>
<dbReference type="Gene3D" id="1.20.1270.360">
    <property type="match status" value="1"/>
</dbReference>
<feature type="region of interest" description="Disordered" evidence="1">
    <location>
        <begin position="1"/>
        <end position="59"/>
    </location>
</feature>
<dbReference type="EMBL" id="FNOJ01000007">
    <property type="protein sequence ID" value="SDW51572.1"/>
    <property type="molecule type" value="Genomic_DNA"/>
</dbReference>
<reference evidence="3" key="2">
    <citation type="submission" date="2016-10" db="EMBL/GenBank/DDBJ databases">
        <authorList>
            <person name="de Groot N.N."/>
        </authorList>
    </citation>
    <scope>NUCLEOTIDE SEQUENCE [LARGE SCALE GENOMIC DNA]</scope>
    <source>
        <strain evidence="3">DSM 12489</strain>
    </source>
</reference>
<reference evidence="2" key="3">
    <citation type="submission" date="2023-02" db="EMBL/GenBank/DDBJ databases">
        <title>Proposal of a novel subspecies: Alicyclobacillus hesperidum subspecies aegle.</title>
        <authorList>
            <person name="Goto K."/>
            <person name="Fujii T."/>
            <person name="Yasui K."/>
            <person name="Mochida K."/>
            <person name="Kato-Tanaka Y."/>
            <person name="Morohoshi S."/>
            <person name="An S.Y."/>
            <person name="Kasai H."/>
            <person name="Yokota A."/>
        </authorList>
    </citation>
    <scope>NUCLEOTIDE SEQUENCE</scope>
    <source>
        <strain evidence="2">DSM 12766</strain>
    </source>
</reference>
<reference evidence="4" key="1">
    <citation type="submission" date="2016-10" db="EMBL/GenBank/DDBJ databases">
        <authorList>
            <person name="Varghese N."/>
        </authorList>
    </citation>
    <scope>NUCLEOTIDE SEQUENCE [LARGE SCALE GENOMIC DNA]</scope>
    <source>
        <strain evidence="4">DSM 12489</strain>
    </source>
</reference>
<protein>
    <recommendedName>
        <fullName evidence="5">Four-helix bundle copper-binding protein</fullName>
    </recommendedName>
</protein>
<sequence>MANEIPWMFDAEHGRNESSSHTAKQENHAMLEPSSPSASDPVTPIAPMPPFSFDDPDSSPAEVVFHTPQMPSASSVATGFKAPGVQYEVVEENVEIEEIWFTPHPHHQCLNICEYVKDCMLHCERALHMLMCQPDAPLRRRQLALLQDMVDVSLMTTRVIARKSPLMKSALLYCAKVCRTCADECASYADPVSQSAKQCCLRCADACEKFIAGYTWM</sequence>
<gene>
    <name evidence="2" type="ORF">Heshes_17780</name>
    <name evidence="3" type="ORF">SAMN04489725_10765</name>
</gene>
<evidence type="ECO:0000313" key="2">
    <source>
        <dbReference type="EMBL" id="GLV14094.1"/>
    </source>
</evidence>
<dbReference type="AlphaFoldDB" id="A0A1H2U5Q6"/>
<evidence type="ECO:0000256" key="1">
    <source>
        <dbReference type="SAM" id="MobiDB-lite"/>
    </source>
</evidence>
<dbReference type="PANTHER" id="PTHR37310:SF1">
    <property type="entry name" value="CYTOPLASMIC PROTEIN"/>
    <property type="match status" value="1"/>
</dbReference>
<dbReference type="Pfam" id="PF03860">
    <property type="entry name" value="Csp"/>
    <property type="match status" value="1"/>
</dbReference>
<dbReference type="Proteomes" id="UP001157137">
    <property type="component" value="Unassembled WGS sequence"/>
</dbReference>
<evidence type="ECO:0008006" key="5">
    <source>
        <dbReference type="Google" id="ProtNLM"/>
    </source>
</evidence>
<organism evidence="3 4">
    <name type="scientific">Alicyclobacillus hesperidum</name>
    <dbReference type="NCBI Taxonomy" id="89784"/>
    <lineage>
        <taxon>Bacteria</taxon>
        <taxon>Bacillati</taxon>
        <taxon>Bacillota</taxon>
        <taxon>Bacilli</taxon>
        <taxon>Bacillales</taxon>
        <taxon>Alicyclobacillaceae</taxon>
        <taxon>Alicyclobacillus</taxon>
    </lineage>
</organism>
<dbReference type="EMBL" id="BSRA01000009">
    <property type="protein sequence ID" value="GLV14094.1"/>
    <property type="molecule type" value="Genomic_DNA"/>
</dbReference>
<dbReference type="InterPro" id="IPR005560">
    <property type="entry name" value="Csp_YhjQ"/>
</dbReference>
<dbReference type="RefSeq" id="WP_040288321.1">
    <property type="nucleotide sequence ID" value="NZ_BSRA01000009.1"/>
</dbReference>
<keyword evidence="4" id="KW-1185">Reference proteome</keyword>
<name>A0A1H2U5Q6_9BACL</name>
<evidence type="ECO:0000313" key="4">
    <source>
        <dbReference type="Proteomes" id="UP000182589"/>
    </source>
</evidence>
<dbReference type="PANTHER" id="PTHR37310">
    <property type="entry name" value="CYTOPLASMIC PROTEIN-RELATED"/>
    <property type="match status" value="1"/>
</dbReference>
<feature type="compositionally biased region" description="Basic and acidic residues" evidence="1">
    <location>
        <begin position="10"/>
        <end position="29"/>
    </location>
</feature>
<dbReference type="Proteomes" id="UP000182589">
    <property type="component" value="Unassembled WGS sequence"/>
</dbReference>
<dbReference type="STRING" id="89784.SAMN04489725_10765"/>
<accession>A0A1H2U5Q6</accession>